<dbReference type="STRING" id="74545.EU96_1371"/>
<accession>A0A0A2A6Y8</accession>
<dbReference type="RefSeq" id="WP_032526993.1">
    <property type="nucleotide sequence ID" value="NZ_CP138951.1"/>
</dbReference>
<dbReference type="eggNOG" id="ENOG5030Q24">
    <property type="taxonomic scope" value="Bacteria"/>
</dbReference>
<evidence type="ECO:0000313" key="2">
    <source>
        <dbReference type="EMBL" id="KGF97657.1"/>
    </source>
</evidence>
<evidence type="ECO:0000256" key="1">
    <source>
        <dbReference type="SAM" id="Phobius"/>
    </source>
</evidence>
<dbReference type="EMBL" id="JNAM01000010">
    <property type="protein sequence ID" value="KGF97657.1"/>
    <property type="molecule type" value="Genomic_DNA"/>
</dbReference>
<dbReference type="Proteomes" id="UP000030445">
    <property type="component" value="Unassembled WGS sequence"/>
</dbReference>
<organism evidence="2 3">
    <name type="scientific">Prochlorococcus marinus str. MIT 9302</name>
    <dbReference type="NCBI Taxonomy" id="74545"/>
    <lineage>
        <taxon>Bacteria</taxon>
        <taxon>Bacillati</taxon>
        <taxon>Cyanobacteriota</taxon>
        <taxon>Cyanophyceae</taxon>
        <taxon>Synechococcales</taxon>
        <taxon>Prochlorococcaceae</taxon>
        <taxon>Prochlorococcus</taxon>
    </lineage>
</organism>
<proteinExistence type="predicted"/>
<feature type="transmembrane region" description="Helical" evidence="1">
    <location>
        <begin position="21"/>
        <end position="42"/>
    </location>
</feature>
<protein>
    <submittedName>
        <fullName evidence="2">Uncharacterized protein</fullName>
    </submittedName>
</protein>
<sequence>MFNLLRKYKRKSISNNSGFGLTESIISIVLLSLLISYSIIFISKRQETLYRANLTSAINNEINRDIETIKNNLFVQHFKPKQGNTAAKYDISRKYCDDLINTFRSFTTDDFSWKPGSSQNSYVGQSRVKVFRGQPVIITRKVISSRPLGLGNDLTMDRSIAKIVYIVNLNNQNIHWSSLDLTSEAHSWCTKG</sequence>
<name>A0A0A2A6Y8_PROMR</name>
<evidence type="ECO:0000313" key="3">
    <source>
        <dbReference type="Proteomes" id="UP000030445"/>
    </source>
</evidence>
<dbReference type="OrthoDB" id="541288at2"/>
<gene>
    <name evidence="2" type="ORF">EU96_1371</name>
</gene>
<keyword evidence="1" id="KW-0472">Membrane</keyword>
<reference evidence="3" key="1">
    <citation type="journal article" date="2014" name="Sci. Data">
        <title>Genomes of diverse isolates of the marine cyanobacterium Prochlorococcus.</title>
        <authorList>
            <person name="Biller S."/>
            <person name="Berube P."/>
            <person name="Thompson J."/>
            <person name="Kelly L."/>
            <person name="Roggensack S."/>
            <person name="Awad L."/>
            <person name="Roache-Johnson K."/>
            <person name="Ding H."/>
            <person name="Giovannoni S.J."/>
            <person name="Moore L.R."/>
            <person name="Chisholm S.W."/>
        </authorList>
    </citation>
    <scope>NUCLEOTIDE SEQUENCE [LARGE SCALE GENOMIC DNA]</scope>
    <source>
        <strain evidence="3">MIT 9302</strain>
    </source>
</reference>
<dbReference type="AlphaFoldDB" id="A0A0A2A6Y8"/>
<keyword evidence="1" id="KW-1133">Transmembrane helix</keyword>
<keyword evidence="1" id="KW-0812">Transmembrane</keyword>
<comment type="caution">
    <text evidence="2">The sequence shown here is derived from an EMBL/GenBank/DDBJ whole genome shotgun (WGS) entry which is preliminary data.</text>
</comment>